<sequence>MQKKKHVLIIKCNNNNNDNKPMSSHSKHKRTHETLTTATTSPDTDYKTQNQAAPPPSNRHIHVPANEPTPQSPQPQSQQHASSKHAMSSASRLYLFPLTNDCKSCLYVCMYVCMNMRVEMKVYNCQLHLQHSLRGCCAVCEIAWTITPSATLTINNRQAGQAERSTLSA</sequence>
<proteinExistence type="predicted"/>
<comment type="caution">
    <text evidence="2">The sequence shown here is derived from an EMBL/GenBank/DDBJ whole genome shotgun (WGS) entry which is preliminary data.</text>
</comment>
<name>A0A811VD31_CERCA</name>
<evidence type="ECO:0000256" key="1">
    <source>
        <dbReference type="SAM" id="MobiDB-lite"/>
    </source>
</evidence>
<keyword evidence="3" id="KW-1185">Reference proteome</keyword>
<protein>
    <submittedName>
        <fullName evidence="2">(Mediterranean fruit fly) hypothetical protein</fullName>
    </submittedName>
</protein>
<evidence type="ECO:0000313" key="2">
    <source>
        <dbReference type="EMBL" id="CAD7012122.1"/>
    </source>
</evidence>
<evidence type="ECO:0000313" key="3">
    <source>
        <dbReference type="Proteomes" id="UP000606786"/>
    </source>
</evidence>
<dbReference type="Proteomes" id="UP000606786">
    <property type="component" value="Unassembled WGS sequence"/>
</dbReference>
<reference evidence="2" key="1">
    <citation type="submission" date="2020-11" db="EMBL/GenBank/DDBJ databases">
        <authorList>
            <person name="Whitehead M."/>
        </authorList>
    </citation>
    <scope>NUCLEOTIDE SEQUENCE</scope>
    <source>
        <strain evidence="2">EGII</strain>
    </source>
</reference>
<feature type="compositionally biased region" description="Low complexity" evidence="1">
    <location>
        <begin position="74"/>
        <end position="86"/>
    </location>
</feature>
<dbReference type="AlphaFoldDB" id="A0A811VD31"/>
<accession>A0A811VD31</accession>
<dbReference type="EMBL" id="CAJHJT010000056">
    <property type="protein sequence ID" value="CAD7012122.1"/>
    <property type="molecule type" value="Genomic_DNA"/>
</dbReference>
<organism evidence="2 3">
    <name type="scientific">Ceratitis capitata</name>
    <name type="common">Mediterranean fruit fly</name>
    <name type="synonym">Tephritis capitata</name>
    <dbReference type="NCBI Taxonomy" id="7213"/>
    <lineage>
        <taxon>Eukaryota</taxon>
        <taxon>Metazoa</taxon>
        <taxon>Ecdysozoa</taxon>
        <taxon>Arthropoda</taxon>
        <taxon>Hexapoda</taxon>
        <taxon>Insecta</taxon>
        <taxon>Pterygota</taxon>
        <taxon>Neoptera</taxon>
        <taxon>Endopterygota</taxon>
        <taxon>Diptera</taxon>
        <taxon>Brachycera</taxon>
        <taxon>Muscomorpha</taxon>
        <taxon>Tephritoidea</taxon>
        <taxon>Tephritidae</taxon>
        <taxon>Ceratitis</taxon>
        <taxon>Ceratitis</taxon>
    </lineage>
</organism>
<feature type="compositionally biased region" description="Low complexity" evidence="1">
    <location>
        <begin position="34"/>
        <end position="43"/>
    </location>
</feature>
<gene>
    <name evidence="2" type="ORF">CCAP1982_LOCUS20221</name>
</gene>
<feature type="region of interest" description="Disordered" evidence="1">
    <location>
        <begin position="11"/>
        <end position="86"/>
    </location>
</feature>